<keyword evidence="2" id="KW-1185">Reference proteome</keyword>
<dbReference type="EMBL" id="RFFG01000003">
    <property type="protein sequence ID" value="RMI47502.1"/>
    <property type="molecule type" value="Genomic_DNA"/>
</dbReference>
<evidence type="ECO:0000313" key="2">
    <source>
        <dbReference type="Proteomes" id="UP000282674"/>
    </source>
</evidence>
<dbReference type="Proteomes" id="UP000282674">
    <property type="component" value="Unassembled WGS sequence"/>
</dbReference>
<evidence type="ECO:0008006" key="3">
    <source>
        <dbReference type="Google" id="ProtNLM"/>
    </source>
</evidence>
<dbReference type="PANTHER" id="PTHR12631">
    <property type="entry name" value="ALPHA-L-IDURONIDASE"/>
    <property type="match status" value="1"/>
</dbReference>
<sequence>MFGVTINSNTGTMPSFRVGGVRFWDGATRWADLEPRRGTYRWAPLDRLVDGARRAGLPALYTFGGTPRWAAPGGPPTVYTDGSRAAPPDDLADWDAFVRALARRYKGRLEAYELWDSANDRHFFNGDPRSLVAMVDHASGIIKAADPGATVVCPSMGRLTSQDGLAFVARFAELGGYRKCDAGGIKLFPRGPHDPPETLVPVLESLNRTLHAAGTGIPLWDTGPNFDVPLLDRLQDDDARDFAVRFFLVGLYGLDLDLRRTYFYNWGGSRVPVVLQVEGEPPTPAARGVETLERWLAGASVQSCGHGTADGLPAGVWQCRFTTGTIRWSARGGVTMPVGARSVVVHRLDGTTATIPAGSNLRVTEAPVFLTSS</sequence>
<proteinExistence type="predicted"/>
<dbReference type="PANTHER" id="PTHR12631:SF10">
    <property type="entry name" value="BETA-XYLOSIDASE-LIKE PROTEIN-RELATED"/>
    <property type="match status" value="1"/>
</dbReference>
<gene>
    <name evidence="1" type="ORF">EBO15_02290</name>
</gene>
<organism evidence="1 2">
    <name type="scientific">Actinomadura harenae</name>
    <dbReference type="NCBI Taxonomy" id="2483351"/>
    <lineage>
        <taxon>Bacteria</taxon>
        <taxon>Bacillati</taxon>
        <taxon>Actinomycetota</taxon>
        <taxon>Actinomycetes</taxon>
        <taxon>Streptosporangiales</taxon>
        <taxon>Thermomonosporaceae</taxon>
        <taxon>Actinomadura</taxon>
    </lineage>
</organism>
<dbReference type="InterPro" id="IPR017853">
    <property type="entry name" value="GH"/>
</dbReference>
<evidence type="ECO:0000313" key="1">
    <source>
        <dbReference type="EMBL" id="RMI47502.1"/>
    </source>
</evidence>
<dbReference type="Gene3D" id="3.20.20.80">
    <property type="entry name" value="Glycosidases"/>
    <property type="match status" value="1"/>
</dbReference>
<dbReference type="InterPro" id="IPR051923">
    <property type="entry name" value="Glycosyl_Hydrolase_39"/>
</dbReference>
<name>A0A3M2MD80_9ACTN</name>
<dbReference type="GO" id="GO:0004553">
    <property type="term" value="F:hydrolase activity, hydrolyzing O-glycosyl compounds"/>
    <property type="evidence" value="ECO:0007669"/>
    <property type="project" value="TreeGrafter"/>
</dbReference>
<accession>A0A3M2MD80</accession>
<protein>
    <recommendedName>
        <fullName evidence="3">GH10 domain-containing protein</fullName>
    </recommendedName>
</protein>
<dbReference type="SUPFAM" id="SSF51445">
    <property type="entry name" value="(Trans)glycosidases"/>
    <property type="match status" value="1"/>
</dbReference>
<reference evidence="1 2" key="1">
    <citation type="submission" date="2018-10" db="EMBL/GenBank/DDBJ databases">
        <title>Isolation from soil.</title>
        <authorList>
            <person name="Hu J."/>
        </authorList>
    </citation>
    <scope>NUCLEOTIDE SEQUENCE [LARGE SCALE GENOMIC DNA]</scope>
    <source>
        <strain evidence="1 2">NEAU-Ht49</strain>
    </source>
</reference>
<dbReference type="AlphaFoldDB" id="A0A3M2MD80"/>
<comment type="caution">
    <text evidence="1">The sequence shown here is derived from an EMBL/GenBank/DDBJ whole genome shotgun (WGS) entry which is preliminary data.</text>
</comment>